<organism evidence="7 8">
    <name type="scientific">Novimethylophilus kurashikiensis</name>
    <dbReference type="NCBI Taxonomy" id="1825523"/>
    <lineage>
        <taxon>Bacteria</taxon>
        <taxon>Pseudomonadati</taxon>
        <taxon>Pseudomonadota</taxon>
        <taxon>Betaproteobacteria</taxon>
        <taxon>Nitrosomonadales</taxon>
        <taxon>Methylophilaceae</taxon>
        <taxon>Novimethylophilus</taxon>
    </lineage>
</organism>
<dbReference type="GO" id="GO:0044183">
    <property type="term" value="F:protein folding chaperone"/>
    <property type="evidence" value="ECO:0007669"/>
    <property type="project" value="TreeGrafter"/>
</dbReference>
<evidence type="ECO:0000256" key="5">
    <source>
        <dbReference type="ARBA" id="ARBA00023284"/>
    </source>
</evidence>
<comment type="caution">
    <text evidence="7">The sequence shown here is derived from an EMBL/GenBank/DDBJ whole genome shotgun (WGS) entry which is preliminary data.</text>
</comment>
<comment type="subcellular location">
    <subcellularLocation>
        <location evidence="6">Cytoplasm</location>
    </subcellularLocation>
</comment>
<comment type="PTM">
    <text evidence="6">Under oxidizing conditions two disulfide bonds are formed involving the reactive cysteines. Under reducing conditions zinc is bound to the reactive cysteines and the protein is inactive.</text>
</comment>
<dbReference type="CDD" id="cd00498">
    <property type="entry name" value="Hsp33"/>
    <property type="match status" value="1"/>
</dbReference>
<evidence type="ECO:0000313" key="8">
    <source>
        <dbReference type="Proteomes" id="UP000245081"/>
    </source>
</evidence>
<dbReference type="RefSeq" id="WP_109014077.1">
    <property type="nucleotide sequence ID" value="NZ_BDOQ01000002.1"/>
</dbReference>
<keyword evidence="3 6" id="KW-1015">Disulfide bond</keyword>
<dbReference type="InterPro" id="IPR000397">
    <property type="entry name" value="Heat_shock_Hsp33"/>
</dbReference>
<dbReference type="Gene3D" id="1.10.287.480">
    <property type="entry name" value="helix hairpin bin"/>
    <property type="match status" value="1"/>
</dbReference>
<dbReference type="GO" id="GO:0042026">
    <property type="term" value="P:protein refolding"/>
    <property type="evidence" value="ECO:0007669"/>
    <property type="project" value="TreeGrafter"/>
</dbReference>
<gene>
    <name evidence="6 7" type="primary">hslO</name>
    <name evidence="7" type="ORF">NMK_0390</name>
</gene>
<sequence length="289" mass="32314">MSDVLQRFVFEATPIRGEIVHLDQTWRTVLERHHYPEVLRDKLGELMAAAALLAATLKLRGSLILQIQGSGPVSLLVVECTGDMTMRATAKWEGELPQGGLAELVGSGRFAITLDPQDGSQAYQGIVALEGNSVAEILENYMLRSEQLDTRLILSANDKQAAGMLLQKLPGKPDQDEDAWNRAGKFLETVTPQELMELAPETLLHRLFHEDDIRVFEPQPVSFYCRCSRSGVANMLKMLGKEEVQSILEERSNIEVNCEFCNQQYTFDSVDADQLFSSDYDLPGSQTRH</sequence>
<evidence type="ECO:0000256" key="4">
    <source>
        <dbReference type="ARBA" id="ARBA00023186"/>
    </source>
</evidence>
<accession>A0A2R5F3E9</accession>
<dbReference type="HAMAP" id="MF_00117">
    <property type="entry name" value="HslO"/>
    <property type="match status" value="1"/>
</dbReference>
<proteinExistence type="inferred from homology"/>
<dbReference type="InterPro" id="IPR016153">
    <property type="entry name" value="Heat_shock_Hsp33_N"/>
</dbReference>
<dbReference type="AlphaFoldDB" id="A0A2R5F3E9"/>
<keyword evidence="8" id="KW-1185">Reference proteome</keyword>
<dbReference type="InterPro" id="IPR016154">
    <property type="entry name" value="Heat_shock_Hsp33_C"/>
</dbReference>
<dbReference type="Pfam" id="PF01430">
    <property type="entry name" value="HSP33"/>
    <property type="match status" value="1"/>
</dbReference>
<dbReference type="PIRSF" id="PIRSF005261">
    <property type="entry name" value="Heat_shock_Hsp33"/>
    <property type="match status" value="1"/>
</dbReference>
<dbReference type="Gene3D" id="3.55.30.10">
    <property type="entry name" value="Hsp33 domain"/>
    <property type="match status" value="1"/>
</dbReference>
<evidence type="ECO:0000313" key="7">
    <source>
        <dbReference type="EMBL" id="GBG12855.1"/>
    </source>
</evidence>
<reference evidence="7 8" key="1">
    <citation type="journal article" date="2018" name="Environ. Microbiol.">
        <title>Isolation and genomic characterization of Novimethylophilus kurashikiensis gen. nov. sp. nov., a new lanthanide-dependent methylotrophic species of Methylophilaceae.</title>
        <authorList>
            <person name="Lv H."/>
            <person name="Sahin N."/>
            <person name="Tani A."/>
        </authorList>
    </citation>
    <scope>NUCLEOTIDE SEQUENCE [LARGE SCALE GENOMIC DNA]</scope>
    <source>
        <strain evidence="7 8">La2-4</strain>
    </source>
</reference>
<dbReference type="Proteomes" id="UP000245081">
    <property type="component" value="Unassembled WGS sequence"/>
</dbReference>
<keyword evidence="1 6" id="KW-0963">Cytoplasm</keyword>
<evidence type="ECO:0000256" key="6">
    <source>
        <dbReference type="HAMAP-Rule" id="MF_00117"/>
    </source>
</evidence>
<dbReference type="OrthoDB" id="9793753at2"/>
<keyword evidence="2 6" id="KW-0862">Zinc</keyword>
<evidence type="ECO:0000256" key="1">
    <source>
        <dbReference type="ARBA" id="ARBA00022490"/>
    </source>
</evidence>
<dbReference type="EMBL" id="BDOQ01000002">
    <property type="protein sequence ID" value="GBG12855.1"/>
    <property type="molecule type" value="Genomic_DNA"/>
</dbReference>
<dbReference type="NCBIfam" id="NF001033">
    <property type="entry name" value="PRK00114.1"/>
    <property type="match status" value="1"/>
</dbReference>
<comment type="function">
    <text evidence="6">Redox regulated molecular chaperone. Protects both thermally unfolding and oxidatively damaged proteins from irreversible aggregation. Plays an important role in the bacterial defense system toward oxidative stress.</text>
</comment>
<feature type="disulfide bond" description="Redox-active" evidence="6">
    <location>
        <begin position="258"/>
        <end position="261"/>
    </location>
</feature>
<name>A0A2R5F3E9_9PROT</name>
<dbReference type="InterPro" id="IPR023212">
    <property type="entry name" value="Hsp33_helix_hairpin_bin_dom_sf"/>
</dbReference>
<feature type="disulfide bond" description="Redox-active" evidence="6">
    <location>
        <begin position="225"/>
        <end position="227"/>
    </location>
</feature>
<dbReference type="PANTHER" id="PTHR30111:SF1">
    <property type="entry name" value="33 KDA CHAPERONIN"/>
    <property type="match status" value="1"/>
</dbReference>
<dbReference type="SUPFAM" id="SSF118352">
    <property type="entry name" value="HSP33 redox switch-like"/>
    <property type="match status" value="1"/>
</dbReference>
<dbReference type="GO" id="GO:0051082">
    <property type="term" value="F:unfolded protein binding"/>
    <property type="evidence" value="ECO:0007669"/>
    <property type="project" value="UniProtKB-UniRule"/>
</dbReference>
<protein>
    <recommendedName>
        <fullName evidence="6">33 kDa chaperonin</fullName>
    </recommendedName>
    <alternativeName>
        <fullName evidence="6">Heat shock protein 33 homolog</fullName>
        <shortName evidence="6">HSP33</shortName>
    </alternativeName>
</protein>
<dbReference type="PANTHER" id="PTHR30111">
    <property type="entry name" value="33 KDA CHAPERONIN"/>
    <property type="match status" value="1"/>
</dbReference>
<dbReference type="Gene3D" id="3.90.1280.10">
    <property type="entry name" value="HSP33 redox switch-like"/>
    <property type="match status" value="1"/>
</dbReference>
<comment type="similarity">
    <text evidence="6">Belongs to the HSP33 family.</text>
</comment>
<dbReference type="GO" id="GO:0005737">
    <property type="term" value="C:cytoplasm"/>
    <property type="evidence" value="ECO:0007669"/>
    <property type="project" value="UniProtKB-SubCell"/>
</dbReference>
<keyword evidence="5 6" id="KW-0676">Redox-active center</keyword>
<evidence type="ECO:0000256" key="2">
    <source>
        <dbReference type="ARBA" id="ARBA00022833"/>
    </source>
</evidence>
<dbReference type="SUPFAM" id="SSF64397">
    <property type="entry name" value="Hsp33 domain"/>
    <property type="match status" value="1"/>
</dbReference>
<evidence type="ECO:0000256" key="3">
    <source>
        <dbReference type="ARBA" id="ARBA00023157"/>
    </source>
</evidence>
<keyword evidence="4 6" id="KW-0143">Chaperone</keyword>